<dbReference type="GO" id="GO:0042602">
    <property type="term" value="F:riboflavin reductase (NADPH) activity"/>
    <property type="evidence" value="ECO:0007669"/>
    <property type="project" value="TreeGrafter"/>
</dbReference>
<dbReference type="Proteomes" id="UP000236742">
    <property type="component" value="Unassembled WGS sequence"/>
</dbReference>
<dbReference type="SMART" id="SM00903">
    <property type="entry name" value="Flavin_Reduct"/>
    <property type="match status" value="1"/>
</dbReference>
<evidence type="ECO:0000256" key="1">
    <source>
        <dbReference type="ARBA" id="ARBA00008898"/>
    </source>
</evidence>
<dbReference type="InterPro" id="IPR002563">
    <property type="entry name" value="Flavin_Rdtase-like_dom"/>
</dbReference>
<organism evidence="4 5">
    <name type="scientific">Jhaorihella thermophila</name>
    <dbReference type="NCBI Taxonomy" id="488547"/>
    <lineage>
        <taxon>Bacteria</taxon>
        <taxon>Pseudomonadati</taxon>
        <taxon>Pseudomonadota</taxon>
        <taxon>Alphaproteobacteria</taxon>
        <taxon>Rhodobacterales</taxon>
        <taxon>Paracoccaceae</taxon>
        <taxon>Jhaorihella</taxon>
    </lineage>
</organism>
<keyword evidence="2" id="KW-0560">Oxidoreductase</keyword>
<evidence type="ECO:0000256" key="2">
    <source>
        <dbReference type="ARBA" id="ARBA00023002"/>
    </source>
</evidence>
<dbReference type="Gene3D" id="2.30.110.10">
    <property type="entry name" value="Electron Transport, Fmn-binding Protein, Chain A"/>
    <property type="match status" value="1"/>
</dbReference>
<evidence type="ECO:0000313" key="4">
    <source>
        <dbReference type="EMBL" id="SEG16662.1"/>
    </source>
</evidence>
<dbReference type="AlphaFoldDB" id="A0A1H5XYF2"/>
<reference evidence="4 5" key="1">
    <citation type="submission" date="2016-10" db="EMBL/GenBank/DDBJ databases">
        <authorList>
            <person name="de Groot N.N."/>
        </authorList>
    </citation>
    <scope>NUCLEOTIDE SEQUENCE [LARGE SCALE GENOMIC DNA]</scope>
    <source>
        <strain evidence="4 5">DSM 23413</strain>
    </source>
</reference>
<evidence type="ECO:0000259" key="3">
    <source>
        <dbReference type="SMART" id="SM00903"/>
    </source>
</evidence>
<evidence type="ECO:0000313" key="5">
    <source>
        <dbReference type="Proteomes" id="UP000236742"/>
    </source>
</evidence>
<dbReference type="SUPFAM" id="SSF50475">
    <property type="entry name" value="FMN-binding split barrel"/>
    <property type="match status" value="1"/>
</dbReference>
<dbReference type="PANTHER" id="PTHR30466">
    <property type="entry name" value="FLAVIN REDUCTASE"/>
    <property type="match status" value="1"/>
</dbReference>
<dbReference type="GO" id="GO:0010181">
    <property type="term" value="F:FMN binding"/>
    <property type="evidence" value="ECO:0007669"/>
    <property type="project" value="InterPro"/>
</dbReference>
<keyword evidence="5" id="KW-1185">Reference proteome</keyword>
<gene>
    <name evidence="4" type="ORF">SAMN05421751_11363</name>
</gene>
<dbReference type="InterPro" id="IPR012349">
    <property type="entry name" value="Split_barrel_FMN-bd"/>
</dbReference>
<dbReference type="PANTHER" id="PTHR30466:SF11">
    <property type="entry name" value="FLAVIN-DEPENDENT MONOOXYGENASE, REDUCTASE SUBUNIT HSAB"/>
    <property type="match status" value="1"/>
</dbReference>
<dbReference type="EMBL" id="FNVD01000013">
    <property type="protein sequence ID" value="SEG16662.1"/>
    <property type="molecule type" value="Genomic_DNA"/>
</dbReference>
<feature type="domain" description="Flavin reductase like" evidence="3">
    <location>
        <begin position="20"/>
        <end position="160"/>
    </location>
</feature>
<dbReference type="Pfam" id="PF01613">
    <property type="entry name" value="Flavin_Reduct"/>
    <property type="match status" value="1"/>
</dbReference>
<dbReference type="OrthoDB" id="9792858at2"/>
<dbReference type="InterPro" id="IPR050268">
    <property type="entry name" value="NADH-dep_flavin_reductase"/>
</dbReference>
<dbReference type="RefSeq" id="WP_104008772.1">
    <property type="nucleotide sequence ID" value="NZ_FNVD01000013.1"/>
</dbReference>
<protein>
    <submittedName>
        <fullName evidence="4">NADH-FMN oxidoreductase RutF, flavin reductase (DIM6/NTAB) family</fullName>
    </submittedName>
</protein>
<name>A0A1H5XYF2_9RHOB</name>
<sequence>MSEKTIIPGPDTARAYREALACFGTGVTVVTTMTERGPLAMTANSFASVSLDPPLVLWCPARASLRHDAFVAADRYAIHVMAEEQQDIAMHFARTGDDFHGIDWTLANDLPILSGCLARFECRRTAVHPGGDHSIVVGQVQSATFHTGKGLMFKHGAYGGFFPLD</sequence>
<proteinExistence type="inferred from homology"/>
<comment type="similarity">
    <text evidence="1">Belongs to the non-flavoprotein flavin reductase family.</text>
</comment>
<accession>A0A1H5XYF2</accession>